<dbReference type="InterPro" id="IPR045258">
    <property type="entry name" value="ACAP1/2/3-like"/>
</dbReference>
<dbReference type="Gene3D" id="1.20.1270.60">
    <property type="entry name" value="Arfaptin homology (AH) domain/BAR domain"/>
    <property type="match status" value="1"/>
</dbReference>
<comment type="subcellular location">
    <subcellularLocation>
        <location evidence="5">Endosome membrane</location>
        <topology evidence="5">Peripheral membrane protein</topology>
    </subcellularLocation>
</comment>
<keyword evidence="1 5" id="KW-0479">Metal-binding</keyword>
<keyword evidence="2 5" id="KW-0863">Zinc-finger</keyword>
<keyword evidence="5" id="KW-0343">GTPase activation</keyword>
<dbReference type="CDD" id="cd13250">
    <property type="entry name" value="PH_ACAP"/>
    <property type="match status" value="1"/>
</dbReference>
<dbReference type="Pfam" id="PF00169">
    <property type="entry name" value="PH"/>
    <property type="match status" value="1"/>
</dbReference>
<dbReference type="RefSeq" id="XP_025049522.1">
    <property type="nucleotide sequence ID" value="XM_025193737.1"/>
</dbReference>
<evidence type="ECO:0000259" key="8">
    <source>
        <dbReference type="Pfam" id="PF16746"/>
    </source>
</evidence>
<dbReference type="InterPro" id="IPR001164">
    <property type="entry name" value="ArfGAP_dom"/>
</dbReference>
<dbReference type="Pfam" id="PF16746">
    <property type="entry name" value="BAR_3"/>
    <property type="match status" value="1"/>
</dbReference>
<dbReference type="SUPFAM" id="SSF103657">
    <property type="entry name" value="BAR/IMD domain-like"/>
    <property type="match status" value="1"/>
</dbReference>
<dbReference type="Gene3D" id="1.25.40.20">
    <property type="entry name" value="Ankyrin repeat-containing domain"/>
    <property type="match status" value="1"/>
</dbReference>
<keyword evidence="4 5" id="KW-0040">ANK repeat</keyword>
<evidence type="ECO:0000256" key="4">
    <source>
        <dbReference type="ARBA" id="ARBA00023043"/>
    </source>
</evidence>
<gene>
    <name evidence="10" type="primary">ACAP1</name>
</gene>
<dbReference type="InterPro" id="IPR037278">
    <property type="entry name" value="ARFGAP/RecO"/>
</dbReference>
<dbReference type="AlphaFoldDB" id="A0A3Q0FQF9"/>
<dbReference type="KEGG" id="asn:102371359"/>
<feature type="domain" description="Arf-GAP" evidence="7">
    <location>
        <begin position="445"/>
        <end position="492"/>
    </location>
</feature>
<comment type="function">
    <text evidence="5">GTPase-activating protein for the ADP ribosylation factor family.</text>
</comment>
<dbReference type="PANTHER" id="PTHR23180">
    <property type="entry name" value="CENTAURIN/ARF"/>
    <property type="match status" value="1"/>
</dbReference>
<dbReference type="CTD" id="9744"/>
<keyword evidence="5" id="KW-0967">Endosome</keyword>
<feature type="domain" description="PH" evidence="6">
    <location>
        <begin position="380"/>
        <end position="444"/>
    </location>
</feature>
<comment type="domain">
    <text evidence="5">PH domain binds phospholipids including phosphatidic acid, phosphatidylinositol 3-phosphate, phosphatidylinositol 3,5-bisphosphate (PIP2) and phosphatidylinositol 3,4,5-trisphosphate (PIP3). May mediate protein binding to PIP2 or PIP3 containing membranes.</text>
</comment>
<dbReference type="GO" id="GO:0005096">
    <property type="term" value="F:GTPase activator activity"/>
    <property type="evidence" value="ECO:0007669"/>
    <property type="project" value="UniProtKB-KW"/>
</dbReference>
<dbReference type="GO" id="GO:0008270">
    <property type="term" value="F:zinc ion binding"/>
    <property type="evidence" value="ECO:0007669"/>
    <property type="project" value="UniProtKB-KW"/>
</dbReference>
<evidence type="ECO:0000256" key="3">
    <source>
        <dbReference type="ARBA" id="ARBA00022833"/>
    </source>
</evidence>
<dbReference type="Gene3D" id="2.30.29.30">
    <property type="entry name" value="Pleckstrin-homology domain (PH domain)/Phosphotyrosine-binding domain (PTB)"/>
    <property type="match status" value="1"/>
</dbReference>
<dbReference type="InterPro" id="IPR004148">
    <property type="entry name" value="BAR_dom"/>
</dbReference>
<dbReference type="STRING" id="38654.A0A3Q0FQF9"/>
<evidence type="ECO:0000256" key="5">
    <source>
        <dbReference type="RuleBase" id="RU369028"/>
    </source>
</evidence>
<comment type="activity regulation">
    <text evidence="5">GAP activity stimulated by phosphatidylinositol 4,5-bisphosphate (PIP2) and phosphatidic acid.</text>
</comment>
<feature type="domain" description="BAR" evidence="8">
    <location>
        <begin position="139"/>
        <end position="372"/>
    </location>
</feature>
<dbReference type="InterPro" id="IPR027267">
    <property type="entry name" value="AH/BAR_dom_sf"/>
</dbReference>
<dbReference type="InterPro" id="IPR011993">
    <property type="entry name" value="PH-like_dom_sf"/>
</dbReference>
<dbReference type="GeneID" id="102371359"/>
<keyword evidence="3 5" id="KW-0862">Zinc</keyword>
<keyword evidence="9" id="KW-1185">Reference proteome</keyword>
<evidence type="ECO:0000259" key="6">
    <source>
        <dbReference type="Pfam" id="PF00169"/>
    </source>
</evidence>
<dbReference type="InterPro" id="IPR036770">
    <property type="entry name" value="Ankyrin_rpt-contain_sf"/>
</dbReference>
<evidence type="ECO:0000256" key="2">
    <source>
        <dbReference type="ARBA" id="ARBA00022771"/>
    </source>
</evidence>
<evidence type="ECO:0000256" key="1">
    <source>
        <dbReference type="ARBA" id="ARBA00022723"/>
    </source>
</evidence>
<dbReference type="InterPro" id="IPR001849">
    <property type="entry name" value="PH_domain"/>
</dbReference>
<comment type="domain">
    <text evidence="5">The BAR domain mediates homodimerization, it can neither bind membrane nor impart curvature, but instead requires the neighboring PH domain to achieve these functions.</text>
</comment>
<dbReference type="PANTHER" id="PTHR23180:SF197">
    <property type="entry name" value="ARF-GAP WITH COILED-COIL, ANK REPEAT AND PH DOMAIN-CONTAINING PROTEIN 1"/>
    <property type="match status" value="1"/>
</dbReference>
<dbReference type="SUPFAM" id="SSF50729">
    <property type="entry name" value="PH domain-like"/>
    <property type="match status" value="1"/>
</dbReference>
<dbReference type="Gene3D" id="1.10.220.150">
    <property type="entry name" value="Arf GTPase activating protein"/>
    <property type="match status" value="1"/>
</dbReference>
<evidence type="ECO:0000259" key="7">
    <source>
        <dbReference type="Pfam" id="PF01412"/>
    </source>
</evidence>
<dbReference type="InParanoid" id="A0A3Q0FQF9"/>
<dbReference type="Pfam" id="PF01412">
    <property type="entry name" value="ArfGap"/>
    <property type="match status" value="1"/>
</dbReference>
<protein>
    <recommendedName>
        <fullName evidence="5">Arf-GAP with coiled-coil, ANK repeat and PH domain-containing protein</fullName>
        <shortName evidence="5">Cnt-b</shortName>
    </recommendedName>
    <alternativeName>
        <fullName evidence="5">Centaurin-beta</fullName>
    </alternativeName>
</protein>
<dbReference type="FunFam" id="1.20.1270.60:FF:000062">
    <property type="entry name" value="Arf-GAP with coiled-coil, ANK repeat and PH domain-containing protein 1"/>
    <property type="match status" value="1"/>
</dbReference>
<evidence type="ECO:0000313" key="9">
    <source>
        <dbReference type="Proteomes" id="UP000189705"/>
    </source>
</evidence>
<dbReference type="InterPro" id="IPR038508">
    <property type="entry name" value="ArfGAP_dom_sf"/>
</dbReference>
<reference evidence="10" key="1">
    <citation type="submission" date="2025-08" db="UniProtKB">
        <authorList>
            <consortium name="RefSeq"/>
        </authorList>
    </citation>
    <scope>IDENTIFICATION</scope>
</reference>
<dbReference type="SUPFAM" id="SSF57863">
    <property type="entry name" value="ArfGap/RecO-like zinc finger"/>
    <property type="match status" value="1"/>
</dbReference>
<keyword evidence="5" id="KW-0677">Repeat</keyword>
<organism evidence="9 10">
    <name type="scientific">Alligator sinensis</name>
    <name type="common">Chinese alligator</name>
    <dbReference type="NCBI Taxonomy" id="38654"/>
    <lineage>
        <taxon>Eukaryota</taxon>
        <taxon>Metazoa</taxon>
        <taxon>Chordata</taxon>
        <taxon>Craniata</taxon>
        <taxon>Vertebrata</taxon>
        <taxon>Euteleostomi</taxon>
        <taxon>Archelosauria</taxon>
        <taxon>Archosauria</taxon>
        <taxon>Crocodylia</taxon>
        <taxon>Alligatoridae</taxon>
        <taxon>Alligatorinae</taxon>
        <taxon>Alligator</taxon>
    </lineage>
</organism>
<name>A0A3Q0FQF9_ALLSI</name>
<proteinExistence type="predicted"/>
<sequence length="671" mass="74180">MEGCGLNQCAHDGGGVTGLGKCAHGVCGGENWTEPIRPLLGGRSGLNYSPSPQAPLTRVSPGYRSLLPSNLLLFLDRVPSQAPPFVPLGSAPWLTSPAPPWGSAPSLSGPGRDRQLLAVPASPHPPTPTGPWGRMTVTLDFEECLKDSPRFRAAIEGVESDVSELETRLEKLLKLSSAMLDSGRQYCQASKAFTAGLRDLGAHAHGDPLTSTCLEKFSDSFGHMIDNHAELLESTQLSFRHHILTLVKEDMKRFKEARKEFERGAEGLASALHHNAEVPRRRQHEAEEAAHALQTARTLARARALDYVLQINVIESKKKFEILQFMLALMDAQATYFEQGHGAACALEKYRTELGAQLHQLVLESARERRDMEQRHAMIKQKVRWFSICSNQLVYQKRAKDVPTVVVDDLRLCTVKPCPDHERRFCFEVVSPSKSCLLQADSERQSLGVHFSKVRSLLLDSWEPELVKLMRELGNSTINGIYEARVEEMTVKRPHPGCTRGGPTPRSLQTLPLAPSTHLAPACHSDASTQGLLGHPVLSRCRQGWCLDGRLVSGPLGSMLSRADLGQLLDERPYLSRPFSLVFDRLACLFLKRGANINAMDVEGKDPLSIAMDMTNADIVTLLRLAKMREAEVAQGQAGDETYLDIFRDFSLMASDNPELLTRRDLKLTTL</sequence>
<accession>A0A3Q0FQF9</accession>
<evidence type="ECO:0000313" key="10">
    <source>
        <dbReference type="RefSeq" id="XP_025049522.1"/>
    </source>
</evidence>
<dbReference type="Proteomes" id="UP000189705">
    <property type="component" value="Unplaced"/>
</dbReference>
<dbReference type="GO" id="GO:0010008">
    <property type="term" value="C:endosome membrane"/>
    <property type="evidence" value="ECO:0007669"/>
    <property type="project" value="UniProtKB-SubCell"/>
</dbReference>